<dbReference type="PANTHER" id="PTHR30098">
    <property type="entry name" value="LEUCYL/PHENYLALANYL-TRNA--PROTEIN TRANSFERASE"/>
    <property type="match status" value="1"/>
</dbReference>
<dbReference type="InterPro" id="IPR016181">
    <property type="entry name" value="Acyl_CoA_acyltransferase"/>
</dbReference>
<comment type="catalytic activity">
    <reaction evidence="4">
        <text>L-phenylalanyl-tRNA(Phe) + an N-terminal L-alpha-aminoacyl-[protein] = an N-terminal L-phenylalanyl-L-alpha-aminoacyl-[protein] + tRNA(Phe)</text>
        <dbReference type="Rhea" id="RHEA:43632"/>
        <dbReference type="Rhea" id="RHEA-COMP:9668"/>
        <dbReference type="Rhea" id="RHEA-COMP:9699"/>
        <dbReference type="Rhea" id="RHEA-COMP:10636"/>
        <dbReference type="Rhea" id="RHEA-COMP:10637"/>
        <dbReference type="ChEBI" id="CHEBI:78442"/>
        <dbReference type="ChEBI" id="CHEBI:78531"/>
        <dbReference type="ChEBI" id="CHEBI:78597"/>
        <dbReference type="ChEBI" id="CHEBI:83561"/>
        <dbReference type="EC" id="2.3.2.6"/>
    </reaction>
</comment>
<dbReference type="Proteomes" id="UP001248819">
    <property type="component" value="Unassembled WGS sequence"/>
</dbReference>
<dbReference type="Gene3D" id="3.30.70.3550">
    <property type="entry name" value="Leucyl/phenylalanyl-tRNA-protein transferase, N-terminal domain"/>
    <property type="match status" value="1"/>
</dbReference>
<comment type="catalytic activity">
    <reaction evidence="4">
        <text>N-terminal L-arginyl-[protein] + L-leucyl-tRNA(Leu) = N-terminal L-leucyl-L-arginyl-[protein] + tRNA(Leu) + H(+)</text>
        <dbReference type="Rhea" id="RHEA:50416"/>
        <dbReference type="Rhea" id="RHEA-COMP:9613"/>
        <dbReference type="Rhea" id="RHEA-COMP:9622"/>
        <dbReference type="Rhea" id="RHEA-COMP:12672"/>
        <dbReference type="Rhea" id="RHEA-COMP:12673"/>
        <dbReference type="ChEBI" id="CHEBI:15378"/>
        <dbReference type="ChEBI" id="CHEBI:64719"/>
        <dbReference type="ChEBI" id="CHEBI:78442"/>
        <dbReference type="ChEBI" id="CHEBI:78494"/>
        <dbReference type="ChEBI" id="CHEBI:133044"/>
        <dbReference type="EC" id="2.3.2.6"/>
    </reaction>
</comment>
<keyword evidence="3 4" id="KW-0012">Acyltransferase</keyword>
<dbReference type="EMBL" id="JAVRHP010000011">
    <property type="protein sequence ID" value="MDT0649218.1"/>
    <property type="molecule type" value="Genomic_DNA"/>
</dbReference>
<proteinExistence type="inferred from homology"/>
<keyword evidence="6" id="KW-1185">Reference proteome</keyword>
<dbReference type="GO" id="GO:0008914">
    <property type="term" value="F:leucyl-tRNA--protein transferase activity"/>
    <property type="evidence" value="ECO:0007669"/>
    <property type="project" value="UniProtKB-EC"/>
</dbReference>
<dbReference type="RefSeq" id="WP_311483395.1">
    <property type="nucleotide sequence ID" value="NZ_JAVRHP010000011.1"/>
</dbReference>
<comment type="subcellular location">
    <subcellularLocation>
        <location evidence="4">Cytoplasm</location>
    </subcellularLocation>
</comment>
<evidence type="ECO:0000256" key="4">
    <source>
        <dbReference type="HAMAP-Rule" id="MF_00688"/>
    </source>
</evidence>
<dbReference type="HAMAP" id="MF_00688">
    <property type="entry name" value="Leu_Phe_trans"/>
    <property type="match status" value="1"/>
</dbReference>
<dbReference type="Gene3D" id="3.40.630.70">
    <property type="entry name" value="Leucyl/phenylalanyl-tRNA-protein transferase, C-terminal domain"/>
    <property type="match status" value="1"/>
</dbReference>
<name>A0ABU3CS81_9FLAO</name>
<organism evidence="5 6">
    <name type="scientific">Autumnicola edwardsiae</name>
    <dbReference type="NCBI Taxonomy" id="3075594"/>
    <lineage>
        <taxon>Bacteria</taxon>
        <taxon>Pseudomonadati</taxon>
        <taxon>Bacteroidota</taxon>
        <taxon>Flavobacteriia</taxon>
        <taxon>Flavobacteriales</taxon>
        <taxon>Flavobacteriaceae</taxon>
        <taxon>Autumnicola</taxon>
    </lineage>
</organism>
<gene>
    <name evidence="4 5" type="primary">aat</name>
    <name evidence="5" type="ORF">RM529_03630</name>
</gene>
<reference evidence="5 6" key="1">
    <citation type="submission" date="2023-09" db="EMBL/GenBank/DDBJ databases">
        <authorList>
            <person name="Rey-Velasco X."/>
        </authorList>
    </citation>
    <scope>NUCLEOTIDE SEQUENCE [LARGE SCALE GENOMIC DNA]</scope>
    <source>
        <strain evidence="5 6">F297</strain>
    </source>
</reference>
<comment type="catalytic activity">
    <reaction evidence="4">
        <text>N-terminal L-lysyl-[protein] + L-leucyl-tRNA(Leu) = N-terminal L-leucyl-L-lysyl-[protein] + tRNA(Leu) + H(+)</text>
        <dbReference type="Rhea" id="RHEA:12340"/>
        <dbReference type="Rhea" id="RHEA-COMP:9613"/>
        <dbReference type="Rhea" id="RHEA-COMP:9622"/>
        <dbReference type="Rhea" id="RHEA-COMP:12670"/>
        <dbReference type="Rhea" id="RHEA-COMP:12671"/>
        <dbReference type="ChEBI" id="CHEBI:15378"/>
        <dbReference type="ChEBI" id="CHEBI:65249"/>
        <dbReference type="ChEBI" id="CHEBI:78442"/>
        <dbReference type="ChEBI" id="CHEBI:78494"/>
        <dbReference type="ChEBI" id="CHEBI:133043"/>
        <dbReference type="EC" id="2.3.2.6"/>
    </reaction>
</comment>
<evidence type="ECO:0000256" key="1">
    <source>
        <dbReference type="ARBA" id="ARBA00022490"/>
    </source>
</evidence>
<dbReference type="SUPFAM" id="SSF55729">
    <property type="entry name" value="Acyl-CoA N-acyltransferases (Nat)"/>
    <property type="match status" value="1"/>
</dbReference>
<dbReference type="EC" id="2.3.2.6" evidence="4"/>
<dbReference type="PANTHER" id="PTHR30098:SF2">
    <property type="entry name" value="LEUCYL_PHENYLALANYL-TRNA--PROTEIN TRANSFERASE"/>
    <property type="match status" value="1"/>
</dbReference>
<sequence>MYIIRKNEDFPPVEFASKDGLLAIGGDLSVKRLIDAYNRGIFPWYDATQPVLWWSPDPRMVLFPKKLKVSKSMRQVLKKGNYQVSYNKAFAEVLQNCASVERKGQFGTWLTEEMKEAYLRLHQLGFTISVEVWEDDALVGGLYGIYLKEKQVFCGESMFTRKSNASKFGFIHLVRKLGAAGVKLIDCQVYTKHLASQGAEEIPREEFLKFLK</sequence>
<protein>
    <recommendedName>
        <fullName evidence="4">Leucyl/phenylalanyl-tRNA--protein transferase</fullName>
        <ecNumber evidence="4">2.3.2.6</ecNumber>
    </recommendedName>
    <alternativeName>
        <fullName evidence="4">L/F-transferase</fullName>
    </alternativeName>
    <alternativeName>
        <fullName evidence="4">Leucyltransferase</fullName>
    </alternativeName>
    <alternativeName>
        <fullName evidence="4">Phenyalanyltransferase</fullName>
    </alternativeName>
</protein>
<accession>A0ABU3CS81</accession>
<dbReference type="InterPro" id="IPR042221">
    <property type="entry name" value="Leu/Phe-tRNA_Trfase_N"/>
</dbReference>
<comment type="similarity">
    <text evidence="4">Belongs to the L/F-transferase family.</text>
</comment>
<evidence type="ECO:0000313" key="6">
    <source>
        <dbReference type="Proteomes" id="UP001248819"/>
    </source>
</evidence>
<comment type="function">
    <text evidence="4">Functions in the N-end rule pathway of protein degradation where it conjugates Leu, Phe and, less efficiently, Met from aminoacyl-tRNAs to the N-termini of proteins containing an N-terminal arginine or lysine.</text>
</comment>
<evidence type="ECO:0000313" key="5">
    <source>
        <dbReference type="EMBL" id="MDT0649218.1"/>
    </source>
</evidence>
<dbReference type="InterPro" id="IPR004616">
    <property type="entry name" value="Leu/Phe-tRNA_Trfase"/>
</dbReference>
<keyword evidence="1 4" id="KW-0963">Cytoplasm</keyword>
<dbReference type="Pfam" id="PF03588">
    <property type="entry name" value="Leu_Phe_trans"/>
    <property type="match status" value="1"/>
</dbReference>
<evidence type="ECO:0000256" key="2">
    <source>
        <dbReference type="ARBA" id="ARBA00022679"/>
    </source>
</evidence>
<dbReference type="NCBIfam" id="TIGR00667">
    <property type="entry name" value="aat"/>
    <property type="match status" value="1"/>
</dbReference>
<keyword evidence="2 4" id="KW-0808">Transferase</keyword>
<dbReference type="InterPro" id="IPR042203">
    <property type="entry name" value="Leu/Phe-tRNA_Trfase_C"/>
</dbReference>
<evidence type="ECO:0000256" key="3">
    <source>
        <dbReference type="ARBA" id="ARBA00023315"/>
    </source>
</evidence>
<comment type="caution">
    <text evidence="5">The sequence shown here is derived from an EMBL/GenBank/DDBJ whole genome shotgun (WGS) entry which is preliminary data.</text>
</comment>